<evidence type="ECO:0000313" key="3">
    <source>
        <dbReference type="Proteomes" id="UP000196239"/>
    </source>
</evidence>
<organism evidence="2 3">
    <name type="scientific">Nitrosotalea devaniterrae</name>
    <dbReference type="NCBI Taxonomy" id="1078905"/>
    <lineage>
        <taxon>Archaea</taxon>
        <taxon>Nitrososphaerota</taxon>
        <taxon>Nitrososphaeria</taxon>
        <taxon>Nitrosotaleales</taxon>
        <taxon>Nitrosotaleaceae</taxon>
        <taxon>Nitrosotalea</taxon>
    </lineage>
</organism>
<evidence type="ECO:0000259" key="1">
    <source>
        <dbReference type="Pfam" id="PF01927"/>
    </source>
</evidence>
<dbReference type="Pfam" id="PF01927">
    <property type="entry name" value="Mut7-C"/>
    <property type="match status" value="1"/>
</dbReference>
<dbReference type="KEGG" id="ndv:NDEV_0074"/>
<protein>
    <recommendedName>
        <fullName evidence="1">Mut7-C RNAse domain-containing protein</fullName>
    </recommendedName>
</protein>
<keyword evidence="3" id="KW-1185">Reference proteome</keyword>
<gene>
    <name evidence="2" type="ORF">NDEV_0074</name>
</gene>
<accession>A0A128A0F1</accession>
<dbReference type="Gene3D" id="3.40.50.1010">
    <property type="entry name" value="5'-nuclease"/>
    <property type="match status" value="1"/>
</dbReference>
<evidence type="ECO:0000313" key="2">
    <source>
        <dbReference type="EMBL" id="CUR50839.1"/>
    </source>
</evidence>
<sequence>MSTYKPIFVVDSMLGNLAKKLRILGYDSKYFSSIEDDKLILIAKNEKRIILTKDEQLTKNAEKQDIGFVLIRGSDESEQIMQINAKIKLDRFMMDTNNSRCISCNGSLQSVEKYRIIGKIPEGVLEREKKFWMCDSCKKIYWEGTHFEKLREFATKLNDMMN</sequence>
<feature type="domain" description="Mut7-C RNAse" evidence="1">
    <location>
        <begin position="8"/>
        <end position="153"/>
    </location>
</feature>
<proteinExistence type="predicted"/>
<dbReference type="InterPro" id="IPR002782">
    <property type="entry name" value="Mut7-C_RNAse_dom"/>
</dbReference>
<dbReference type="PANTHER" id="PTHR39081">
    <property type="entry name" value="MUT7-C DOMAIN-CONTAINING PROTEIN"/>
    <property type="match status" value="1"/>
</dbReference>
<dbReference type="EMBL" id="LN890280">
    <property type="protein sequence ID" value="CUR50839.1"/>
    <property type="molecule type" value="Genomic_DNA"/>
</dbReference>
<dbReference type="AlphaFoldDB" id="A0A128A0F1"/>
<reference evidence="3" key="1">
    <citation type="submission" date="2015-10" db="EMBL/GenBank/DDBJ databases">
        <authorList>
            <person name="Lehtovirta-Morley L.E."/>
            <person name="Vieille C."/>
        </authorList>
    </citation>
    <scope>NUCLEOTIDE SEQUENCE [LARGE SCALE GENOMIC DNA]</scope>
</reference>
<name>A0A128A0F1_9ARCH</name>
<dbReference type="Proteomes" id="UP000196239">
    <property type="component" value="Chromosome 1"/>
</dbReference>
<dbReference type="PANTHER" id="PTHR39081:SF1">
    <property type="entry name" value="MUT7-C RNASE DOMAIN-CONTAINING PROTEIN"/>
    <property type="match status" value="1"/>
</dbReference>